<dbReference type="AlphaFoldDB" id="A0A5Q4C2C9"/>
<evidence type="ECO:0000313" key="1">
    <source>
        <dbReference type="EMBL" id="TQN72694.1"/>
    </source>
</evidence>
<dbReference type="Proteomes" id="UP000326340">
    <property type="component" value="Unassembled WGS sequence"/>
</dbReference>
<dbReference type="EMBL" id="PUHP01000152">
    <property type="protein sequence ID" value="TQN72694.1"/>
    <property type="molecule type" value="Genomic_DNA"/>
</dbReference>
<protein>
    <submittedName>
        <fullName evidence="1">Uncharacterized protein</fullName>
    </submittedName>
</protein>
<comment type="caution">
    <text evidence="1">The sequence shown here is derived from an EMBL/GenBank/DDBJ whole genome shotgun (WGS) entry which is preliminary data.</text>
</comment>
<reference evidence="1 2" key="1">
    <citation type="journal article" date="2019" name="Sci. Rep.">
        <title>Colletotrichum shisoi sp. nov., an anthracnose pathogen of Perilla frutescens in Japan: molecular phylogenetic, morphological and genomic evidence.</title>
        <authorList>
            <person name="Gan P."/>
            <person name="Tsushima A."/>
            <person name="Hiroyama R."/>
            <person name="Narusaka M."/>
            <person name="Takano Y."/>
            <person name="Narusaka Y."/>
            <person name="Kawaradani M."/>
            <person name="Damm U."/>
            <person name="Shirasu K."/>
        </authorList>
    </citation>
    <scope>NUCLEOTIDE SEQUENCE [LARGE SCALE GENOMIC DNA]</scope>
    <source>
        <strain evidence="1 2">PG-2018a</strain>
    </source>
</reference>
<evidence type="ECO:0000313" key="2">
    <source>
        <dbReference type="Proteomes" id="UP000326340"/>
    </source>
</evidence>
<organism evidence="1 2">
    <name type="scientific">Colletotrichum shisoi</name>
    <dbReference type="NCBI Taxonomy" id="2078593"/>
    <lineage>
        <taxon>Eukaryota</taxon>
        <taxon>Fungi</taxon>
        <taxon>Dikarya</taxon>
        <taxon>Ascomycota</taxon>
        <taxon>Pezizomycotina</taxon>
        <taxon>Sordariomycetes</taxon>
        <taxon>Hypocreomycetidae</taxon>
        <taxon>Glomerellales</taxon>
        <taxon>Glomerellaceae</taxon>
        <taxon>Colletotrichum</taxon>
        <taxon>Colletotrichum destructivum species complex</taxon>
    </lineage>
</organism>
<sequence length="71" mass="8525">MNSVHIRHGSVRQGKYDVYWSKDNEWAIIDEEEEEENERRLKEAYHRHSLNTRYLTAGLFVVLNEAAHLNR</sequence>
<dbReference type="OrthoDB" id="4831841at2759"/>
<name>A0A5Q4C2C9_9PEZI</name>
<proteinExistence type="predicted"/>
<accession>A0A5Q4C2C9</accession>
<keyword evidence="2" id="KW-1185">Reference proteome</keyword>
<gene>
    <name evidence="1" type="ORF">CSHISOI_02764</name>
</gene>